<dbReference type="SUPFAM" id="SSF49493">
    <property type="entry name" value="HSP40/DnaJ peptide-binding domain"/>
    <property type="match status" value="2"/>
</dbReference>
<dbReference type="InterPro" id="IPR012724">
    <property type="entry name" value="DnaJ"/>
</dbReference>
<dbReference type="Gene3D" id="2.60.260.20">
    <property type="entry name" value="Urease metallochaperone UreE, N-terminal domain"/>
    <property type="match status" value="2"/>
</dbReference>
<dbReference type="Gene3D" id="2.10.230.10">
    <property type="entry name" value="Heat shock protein DnaJ, cysteine-rich domain"/>
    <property type="match status" value="1"/>
</dbReference>
<comment type="caution">
    <text evidence="15">The sequence shown here is derived from an EMBL/GenBank/DDBJ whole genome shotgun (WGS) entry which is preliminary data.</text>
</comment>
<dbReference type="PROSITE" id="PS51188">
    <property type="entry name" value="ZF_CR"/>
    <property type="match status" value="1"/>
</dbReference>
<evidence type="ECO:0000259" key="14">
    <source>
        <dbReference type="PROSITE" id="PS51188"/>
    </source>
</evidence>
<dbReference type="EMBL" id="VGJX01000048">
    <property type="protein sequence ID" value="MBM3273786.1"/>
    <property type="molecule type" value="Genomic_DNA"/>
</dbReference>
<feature type="domain" description="J" evidence="13">
    <location>
        <begin position="8"/>
        <end position="72"/>
    </location>
</feature>
<feature type="repeat" description="CXXCXGXG motif" evidence="11">
    <location>
        <begin position="167"/>
        <end position="174"/>
    </location>
</feature>
<feature type="binding site" evidence="11">
    <location>
        <position position="153"/>
    </location>
    <ligand>
        <name>Zn(2+)</name>
        <dbReference type="ChEBI" id="CHEBI:29105"/>
        <label>1</label>
    </ligand>
</feature>
<dbReference type="GO" id="GO:0009408">
    <property type="term" value="P:response to heat"/>
    <property type="evidence" value="ECO:0007669"/>
    <property type="project" value="InterPro"/>
</dbReference>
<evidence type="ECO:0000256" key="6">
    <source>
        <dbReference type="ARBA" id="ARBA00022833"/>
    </source>
</evidence>
<evidence type="ECO:0000256" key="3">
    <source>
        <dbReference type="ARBA" id="ARBA00022723"/>
    </source>
</evidence>
<evidence type="ECO:0000256" key="5">
    <source>
        <dbReference type="ARBA" id="ARBA00022771"/>
    </source>
</evidence>
<proteinExistence type="inferred from homology"/>
<dbReference type="PRINTS" id="PR00625">
    <property type="entry name" value="JDOMAIN"/>
</dbReference>
<dbReference type="Pfam" id="PF00684">
    <property type="entry name" value="DnaJ_CXXCXGXG"/>
    <property type="match status" value="1"/>
</dbReference>
<dbReference type="GO" id="GO:0042026">
    <property type="term" value="P:protein refolding"/>
    <property type="evidence" value="ECO:0007669"/>
    <property type="project" value="TreeGrafter"/>
</dbReference>
<comment type="function">
    <text evidence="11">Participates actively in the response to hyperosmotic and heat shock by preventing the aggregation of stress-denatured proteins and by disaggregating proteins, also in an autonomous, DnaK-independent fashion. Unfolded proteins bind initially to DnaJ; upon interaction with the DnaJ-bound protein, DnaK hydrolyzes its bound ATP, resulting in the formation of a stable complex. GrpE releases ADP from DnaK; ATP binding to DnaK triggers the release of the substrate protein, thus completing the reaction cycle. Several rounds of ATP-dependent interactions between DnaJ, DnaK and GrpE are required for fully efficient folding. Also involved, together with DnaK and GrpE, in the DNA replication of plasmids through activation of initiation proteins.</text>
</comment>
<feature type="binding site" evidence="11">
    <location>
        <position position="150"/>
    </location>
    <ligand>
        <name>Zn(2+)</name>
        <dbReference type="ChEBI" id="CHEBI:29105"/>
        <label>1</label>
    </ligand>
</feature>
<evidence type="ECO:0000256" key="8">
    <source>
        <dbReference type="ARBA" id="ARBA00023186"/>
    </source>
</evidence>
<dbReference type="CDD" id="cd10719">
    <property type="entry name" value="DnaJ_zf"/>
    <property type="match status" value="1"/>
</dbReference>
<keyword evidence="3 11" id="KW-0479">Metal-binding</keyword>
<feature type="binding site" evidence="11">
    <location>
        <position position="193"/>
    </location>
    <ligand>
        <name>Zn(2+)</name>
        <dbReference type="ChEBI" id="CHEBI:29105"/>
        <label>2</label>
    </ligand>
</feature>
<name>A0A938BK27_9BACT</name>
<evidence type="ECO:0000256" key="4">
    <source>
        <dbReference type="ARBA" id="ARBA00022737"/>
    </source>
</evidence>
<comment type="subunit">
    <text evidence="11">Homodimer.</text>
</comment>
<dbReference type="CDD" id="cd06257">
    <property type="entry name" value="DnaJ"/>
    <property type="match status" value="1"/>
</dbReference>
<dbReference type="Proteomes" id="UP000703893">
    <property type="component" value="Unassembled WGS sequence"/>
</dbReference>
<evidence type="ECO:0000256" key="7">
    <source>
        <dbReference type="ARBA" id="ARBA00023016"/>
    </source>
</evidence>
<keyword evidence="6 11" id="KW-0862">Zinc</keyword>
<dbReference type="CDD" id="cd10747">
    <property type="entry name" value="DnaJ_C"/>
    <property type="match status" value="1"/>
</dbReference>
<dbReference type="InterPro" id="IPR036869">
    <property type="entry name" value="J_dom_sf"/>
</dbReference>
<evidence type="ECO:0000256" key="11">
    <source>
        <dbReference type="HAMAP-Rule" id="MF_01152"/>
    </source>
</evidence>
<dbReference type="SMART" id="SM00271">
    <property type="entry name" value="DnaJ"/>
    <property type="match status" value="1"/>
</dbReference>
<dbReference type="Pfam" id="PF01556">
    <property type="entry name" value="DnaJ_C"/>
    <property type="match status" value="1"/>
</dbReference>
<feature type="zinc finger region" description="CR-type" evidence="12">
    <location>
        <begin position="137"/>
        <end position="219"/>
    </location>
</feature>
<evidence type="ECO:0000256" key="10">
    <source>
        <dbReference type="ARBA" id="ARBA00067609"/>
    </source>
</evidence>
<keyword evidence="2 11" id="KW-0235">DNA replication</keyword>
<evidence type="ECO:0000256" key="2">
    <source>
        <dbReference type="ARBA" id="ARBA00022705"/>
    </source>
</evidence>
<dbReference type="InterPro" id="IPR001623">
    <property type="entry name" value="DnaJ_domain"/>
</dbReference>
<dbReference type="HAMAP" id="MF_01152">
    <property type="entry name" value="DnaJ"/>
    <property type="match status" value="1"/>
</dbReference>
<dbReference type="SUPFAM" id="SSF46565">
    <property type="entry name" value="Chaperone J-domain"/>
    <property type="match status" value="1"/>
</dbReference>
<dbReference type="InterPro" id="IPR036410">
    <property type="entry name" value="HSP_DnaJ_Cys-rich_dom_sf"/>
</dbReference>
<evidence type="ECO:0000259" key="13">
    <source>
        <dbReference type="PROSITE" id="PS50076"/>
    </source>
</evidence>
<dbReference type="InterPro" id="IPR002939">
    <property type="entry name" value="DnaJ_C"/>
</dbReference>
<feature type="binding site" evidence="11">
    <location>
        <position position="167"/>
    </location>
    <ligand>
        <name>Zn(2+)</name>
        <dbReference type="ChEBI" id="CHEBI:29105"/>
        <label>2</label>
    </ligand>
</feature>
<keyword evidence="5 11" id="KW-0863">Zinc-finger</keyword>
<dbReference type="GO" id="GO:0005737">
    <property type="term" value="C:cytoplasm"/>
    <property type="evidence" value="ECO:0007669"/>
    <property type="project" value="UniProtKB-SubCell"/>
</dbReference>
<dbReference type="NCBIfam" id="TIGR02349">
    <property type="entry name" value="DnaJ_bact"/>
    <property type="match status" value="1"/>
</dbReference>
<dbReference type="PANTHER" id="PTHR43096:SF10">
    <property type="entry name" value="CHAPERONE PROTEIN DNAJ A6, CHLOROPLASTIC"/>
    <property type="match status" value="1"/>
</dbReference>
<dbReference type="GO" id="GO:0031072">
    <property type="term" value="F:heat shock protein binding"/>
    <property type="evidence" value="ECO:0007669"/>
    <property type="project" value="InterPro"/>
</dbReference>
<dbReference type="PROSITE" id="PS50076">
    <property type="entry name" value="DNAJ_2"/>
    <property type="match status" value="1"/>
</dbReference>
<comment type="domain">
    <text evidence="11">The J domain is necessary and sufficient to stimulate DnaK ATPase activity. Zinc center 1 plays an important role in the autonomous, DnaK-independent chaperone activity of DnaJ. Zinc center 2 is essential for interaction with DnaK and for DnaJ activity.</text>
</comment>
<comment type="cofactor">
    <cofactor evidence="11">
        <name>Zn(2+)</name>
        <dbReference type="ChEBI" id="CHEBI:29105"/>
    </cofactor>
    <text evidence="11">Binds 2 Zn(2+) ions per monomer.</text>
</comment>
<dbReference type="InterPro" id="IPR001305">
    <property type="entry name" value="HSP_DnaJ_Cys-rich_dom"/>
</dbReference>
<evidence type="ECO:0000256" key="9">
    <source>
        <dbReference type="ARBA" id="ARBA00061004"/>
    </source>
</evidence>
<dbReference type="FunFam" id="1.10.287.110:FF:000031">
    <property type="entry name" value="Molecular chaperone DnaJ"/>
    <property type="match status" value="1"/>
</dbReference>
<dbReference type="AlphaFoldDB" id="A0A938BK27"/>
<keyword evidence="1 11" id="KW-0963">Cytoplasm</keyword>
<keyword evidence="7 11" id="KW-0346">Stress response</keyword>
<feature type="binding site" evidence="11">
    <location>
        <position position="207"/>
    </location>
    <ligand>
        <name>Zn(2+)</name>
        <dbReference type="ChEBI" id="CHEBI:29105"/>
        <label>1</label>
    </ligand>
</feature>
<dbReference type="InterPro" id="IPR008971">
    <property type="entry name" value="HSP40/DnaJ_pept-bd"/>
</dbReference>
<evidence type="ECO:0000256" key="12">
    <source>
        <dbReference type="PROSITE-ProRule" id="PRU00546"/>
    </source>
</evidence>
<feature type="repeat" description="CXXCXGXG motif" evidence="11">
    <location>
        <begin position="193"/>
        <end position="200"/>
    </location>
</feature>
<dbReference type="PANTHER" id="PTHR43096">
    <property type="entry name" value="DNAJ HOMOLOG 1, MITOCHONDRIAL-RELATED"/>
    <property type="match status" value="1"/>
</dbReference>
<keyword evidence="4 11" id="KW-0677">Repeat</keyword>
<feature type="binding site" evidence="11">
    <location>
        <position position="210"/>
    </location>
    <ligand>
        <name>Zn(2+)</name>
        <dbReference type="ChEBI" id="CHEBI:29105"/>
        <label>1</label>
    </ligand>
</feature>
<feature type="binding site" evidence="11">
    <location>
        <position position="170"/>
    </location>
    <ligand>
        <name>Zn(2+)</name>
        <dbReference type="ChEBI" id="CHEBI:29105"/>
        <label>2</label>
    </ligand>
</feature>
<dbReference type="NCBIfam" id="NF008035">
    <property type="entry name" value="PRK10767.1"/>
    <property type="match status" value="1"/>
</dbReference>
<accession>A0A938BK27</accession>
<feature type="binding site" evidence="11">
    <location>
        <position position="196"/>
    </location>
    <ligand>
        <name>Zn(2+)</name>
        <dbReference type="ChEBI" id="CHEBI:29105"/>
        <label>2</label>
    </ligand>
</feature>
<gene>
    <name evidence="11 15" type="primary">dnaJ</name>
    <name evidence="15" type="ORF">FJZ00_01440</name>
</gene>
<organism evidence="15 16">
    <name type="scientific">Candidatus Tanganyikabacteria bacterium</name>
    <dbReference type="NCBI Taxonomy" id="2961651"/>
    <lineage>
        <taxon>Bacteria</taxon>
        <taxon>Bacillati</taxon>
        <taxon>Candidatus Sericytochromatia</taxon>
        <taxon>Candidatus Tanganyikabacteria</taxon>
    </lineage>
</organism>
<feature type="domain" description="CR-type" evidence="14">
    <location>
        <begin position="137"/>
        <end position="219"/>
    </location>
</feature>
<feature type="repeat" description="CXXCXGXG motif" evidence="11">
    <location>
        <begin position="207"/>
        <end position="214"/>
    </location>
</feature>
<dbReference type="Gene3D" id="1.10.287.110">
    <property type="entry name" value="DnaJ domain"/>
    <property type="match status" value="1"/>
</dbReference>
<dbReference type="GO" id="GO:0005524">
    <property type="term" value="F:ATP binding"/>
    <property type="evidence" value="ECO:0007669"/>
    <property type="project" value="InterPro"/>
</dbReference>
<dbReference type="PROSITE" id="PS00636">
    <property type="entry name" value="DNAJ_1"/>
    <property type="match status" value="1"/>
</dbReference>
<comment type="similarity">
    <text evidence="9 11">Belongs to the DnaJ family.</text>
</comment>
<sequence>MSVSSKRDYYEILGVSRGATDDDLKKAYRTLARQYHPDVNKSEGAEAMFKELSEAYAVLSDPDKRARYDRFGHAGVGQGAGGFDAEDIFSQFGGVQEIFEAFFGGQTGGGRTRRRGPERGSDLRLDVEVTYQDAFFGAEKTIDVQHHEKCEKCTGTGAKPGTHATTCNLCRGVGQIQQTQRTLFGQFAHVSTCPKCEGEGRMVDDPCGECRGGGRMRKSKRLSVNIPKGSDSNLRLKLTHEGDVGPRGGPPGDLYLYLHLKADERFQREDTELYVELPVSFAQLALGDEVEVPTMEAPHPFKIPHGTQPGTGFVIKGLGFPELGDTRGRRGDLHVSVRLVVPTDLNDEEKDLIRRFDDIHRKKAEQAGHGFMDFLKTVLGGKK</sequence>
<dbReference type="SUPFAM" id="SSF57938">
    <property type="entry name" value="DnaJ/Hsp40 cysteine-rich domain"/>
    <property type="match status" value="1"/>
</dbReference>
<dbReference type="FunFam" id="2.10.230.10:FF:000002">
    <property type="entry name" value="Molecular chaperone DnaJ"/>
    <property type="match status" value="1"/>
</dbReference>
<protein>
    <recommendedName>
        <fullName evidence="10 11">Chaperone protein DnaJ</fullName>
    </recommendedName>
</protein>
<evidence type="ECO:0000313" key="16">
    <source>
        <dbReference type="Proteomes" id="UP000703893"/>
    </source>
</evidence>
<comment type="subcellular location">
    <subcellularLocation>
        <location evidence="11">Cytoplasm</location>
    </subcellularLocation>
</comment>
<reference evidence="15 16" key="1">
    <citation type="submission" date="2019-03" db="EMBL/GenBank/DDBJ databases">
        <title>Lake Tanganyika Metagenome-Assembled Genomes (MAGs).</title>
        <authorList>
            <person name="Tran P."/>
        </authorList>
    </citation>
    <scope>NUCLEOTIDE SEQUENCE [LARGE SCALE GENOMIC DNA]</scope>
    <source>
        <strain evidence="15">K_DeepCast_65m_m2_236</strain>
    </source>
</reference>
<dbReference type="InterPro" id="IPR018253">
    <property type="entry name" value="DnaJ_domain_CS"/>
</dbReference>
<dbReference type="GO" id="GO:0008270">
    <property type="term" value="F:zinc ion binding"/>
    <property type="evidence" value="ECO:0007669"/>
    <property type="project" value="UniProtKB-UniRule"/>
</dbReference>
<evidence type="ECO:0000313" key="15">
    <source>
        <dbReference type="EMBL" id="MBM3273786.1"/>
    </source>
</evidence>
<feature type="repeat" description="CXXCXGXG motif" evidence="11">
    <location>
        <begin position="150"/>
        <end position="157"/>
    </location>
</feature>
<dbReference type="GO" id="GO:0006260">
    <property type="term" value="P:DNA replication"/>
    <property type="evidence" value="ECO:0007669"/>
    <property type="project" value="UniProtKB-KW"/>
</dbReference>
<keyword evidence="8 11" id="KW-0143">Chaperone</keyword>
<evidence type="ECO:0000256" key="1">
    <source>
        <dbReference type="ARBA" id="ARBA00022490"/>
    </source>
</evidence>
<dbReference type="GO" id="GO:0051082">
    <property type="term" value="F:unfolded protein binding"/>
    <property type="evidence" value="ECO:0007669"/>
    <property type="project" value="UniProtKB-UniRule"/>
</dbReference>
<dbReference type="Pfam" id="PF00226">
    <property type="entry name" value="DnaJ"/>
    <property type="match status" value="1"/>
</dbReference>